<dbReference type="PANTHER" id="PTHR33365">
    <property type="entry name" value="YALI0B05434P"/>
    <property type="match status" value="1"/>
</dbReference>
<proteinExistence type="inferred from homology"/>
<keyword evidence="2" id="KW-1133">Transmembrane helix</keyword>
<evidence type="ECO:0000313" key="3">
    <source>
        <dbReference type="EMBL" id="RDW87929.1"/>
    </source>
</evidence>
<evidence type="ECO:0000256" key="1">
    <source>
        <dbReference type="ARBA" id="ARBA00035112"/>
    </source>
</evidence>
<dbReference type="OrthoDB" id="3687641at2759"/>
<dbReference type="Proteomes" id="UP000256328">
    <property type="component" value="Unassembled WGS sequence"/>
</dbReference>
<keyword evidence="2" id="KW-0472">Membrane</keyword>
<dbReference type="InterPro" id="IPR021765">
    <property type="entry name" value="UstYa-like"/>
</dbReference>
<dbReference type="EMBL" id="PDLN01000004">
    <property type="protein sequence ID" value="RDW87929.1"/>
    <property type="molecule type" value="Genomic_DNA"/>
</dbReference>
<dbReference type="PANTHER" id="PTHR33365:SF6">
    <property type="entry name" value="OXIDASE USTYA"/>
    <property type="match status" value="1"/>
</dbReference>
<reference evidence="3 4" key="1">
    <citation type="journal article" date="2018" name="IMA Fungus">
        <title>IMA Genome-F 9: Draft genome sequence of Annulohypoxylon stygium, Aspergillus mulundensis, Berkeleyomyces basicola (syn. Thielaviopsis basicola), Ceratocystis smalleyi, two Cercospora beticola strains, Coleophoma cylindrospora, Fusarium fracticaudum, Phialophora cf. hyalina, and Morchella septimelata.</title>
        <authorList>
            <person name="Wingfield B.D."/>
            <person name="Bills G.F."/>
            <person name="Dong Y."/>
            <person name="Huang W."/>
            <person name="Nel W.J."/>
            <person name="Swalarsk-Parry B.S."/>
            <person name="Vaghefi N."/>
            <person name="Wilken P.M."/>
            <person name="An Z."/>
            <person name="de Beer Z.W."/>
            <person name="De Vos L."/>
            <person name="Chen L."/>
            <person name="Duong T.A."/>
            <person name="Gao Y."/>
            <person name="Hammerbacher A."/>
            <person name="Kikkert J.R."/>
            <person name="Li Y."/>
            <person name="Li H."/>
            <person name="Li K."/>
            <person name="Li Q."/>
            <person name="Liu X."/>
            <person name="Ma X."/>
            <person name="Naidoo K."/>
            <person name="Pethybridge S.J."/>
            <person name="Sun J."/>
            <person name="Steenkamp E.T."/>
            <person name="van der Nest M.A."/>
            <person name="van Wyk S."/>
            <person name="Wingfield M.J."/>
            <person name="Xiong C."/>
            <person name="Yue Q."/>
            <person name="Zhang X."/>
        </authorList>
    </citation>
    <scope>NUCLEOTIDE SEQUENCE [LARGE SCALE GENOMIC DNA]</scope>
    <source>
        <strain evidence="3 4">BP5796</strain>
    </source>
</reference>
<evidence type="ECO:0000256" key="2">
    <source>
        <dbReference type="SAM" id="Phobius"/>
    </source>
</evidence>
<dbReference type="GO" id="GO:0043386">
    <property type="term" value="P:mycotoxin biosynthetic process"/>
    <property type="evidence" value="ECO:0007669"/>
    <property type="project" value="InterPro"/>
</dbReference>
<evidence type="ECO:0000313" key="4">
    <source>
        <dbReference type="Proteomes" id="UP000256328"/>
    </source>
</evidence>
<name>A0A3D8SNM6_9HELO</name>
<comment type="caution">
    <text evidence="3">The sequence shown here is derived from an EMBL/GenBank/DDBJ whole genome shotgun (WGS) entry which is preliminary data.</text>
</comment>
<gene>
    <name evidence="3" type="ORF">BP5796_03623</name>
</gene>
<keyword evidence="4" id="KW-1185">Reference proteome</keyword>
<organism evidence="3 4">
    <name type="scientific">Coleophoma crateriformis</name>
    <dbReference type="NCBI Taxonomy" id="565419"/>
    <lineage>
        <taxon>Eukaryota</taxon>
        <taxon>Fungi</taxon>
        <taxon>Dikarya</taxon>
        <taxon>Ascomycota</taxon>
        <taxon>Pezizomycotina</taxon>
        <taxon>Leotiomycetes</taxon>
        <taxon>Helotiales</taxon>
        <taxon>Dermateaceae</taxon>
        <taxon>Coleophoma</taxon>
    </lineage>
</organism>
<sequence length="247" mass="27545">MELRQTYQYTPLNEKKENSYEQTTTTRKPIYVTWSLLCSTILTLISLSVFWLARRSANDVCGLPSDKLFGDIPWRAVVLDNDERFVESKPPKGNESSVWDDIYPGSWVAFDDPSIGGATGRGMQMTDVAADPSSFKATSEGFTVAVMHHIHCLMSIKGALLDFEAGGTVEEVAEDQFSTQAHLHHCLEILRQAIMCQSDLSLEHTEGQTASGWGNAHFCRDFPSVIRAIRERAITNPGGGWKYKYSS</sequence>
<keyword evidence="2" id="KW-0812">Transmembrane</keyword>
<accession>A0A3D8SNM6</accession>
<comment type="similarity">
    <text evidence="1">Belongs to the ustYa family.</text>
</comment>
<protein>
    <submittedName>
        <fullName evidence="3">Uncharacterized protein</fullName>
    </submittedName>
</protein>
<feature type="transmembrane region" description="Helical" evidence="2">
    <location>
        <begin position="31"/>
        <end position="53"/>
    </location>
</feature>
<dbReference type="AlphaFoldDB" id="A0A3D8SNM6"/>
<dbReference type="Pfam" id="PF11807">
    <property type="entry name" value="UstYa"/>
    <property type="match status" value="1"/>
</dbReference>